<dbReference type="RefSeq" id="WP_208846291.1">
    <property type="nucleotide sequence ID" value="NZ_JAGGDJ010000002.1"/>
</dbReference>
<gene>
    <name evidence="1" type="ORF">I8J29_03495</name>
</gene>
<sequence>MHRYAAALRDEDGMSVVVLTDAGTGSEARLLPDAGNNLFAFASGGRDAIRTPVPLRTLRDEAGSRYGTPVLSPPNRIRDGRFAFRGRDYRLPLNEPPDHHLHGELCRRAWEIVGFGADEAEGAWATSRFRYADHPDILAYFPHALTFTVTYRLRDGRLRMESVIRNEGTDEAPFAYGLHPYFAVPEDGAAGAALNVPAREQWPITNLSFATGRPSATAFSRAVAGEGGAPLAEIPPLGCAMLTLDPQADPVCRIALGDAGYSIAYRLDRAFRFVLLFRPDWDDAFSIEPYTYVTDAFNLPYEHELTGAQGLPAGEERRLETDIWIEDRQT</sequence>
<dbReference type="Proteomes" id="UP000670947">
    <property type="component" value="Unassembled WGS sequence"/>
</dbReference>
<evidence type="ECO:0000313" key="2">
    <source>
        <dbReference type="Proteomes" id="UP000670947"/>
    </source>
</evidence>
<evidence type="ECO:0000313" key="1">
    <source>
        <dbReference type="EMBL" id="MBO7743244.1"/>
    </source>
</evidence>
<dbReference type="InterPro" id="IPR011013">
    <property type="entry name" value="Gal_mutarotase_sf_dom"/>
</dbReference>
<dbReference type="Pfam" id="PF01263">
    <property type="entry name" value="Aldose_epim"/>
    <property type="match status" value="1"/>
</dbReference>
<protein>
    <submittedName>
        <fullName evidence="1">Aldose 1-epimerase</fullName>
    </submittedName>
</protein>
<organism evidence="1 2">
    <name type="scientific">Paenibacillus artemisiicola</name>
    <dbReference type="NCBI Taxonomy" id="1172618"/>
    <lineage>
        <taxon>Bacteria</taxon>
        <taxon>Bacillati</taxon>
        <taxon>Bacillota</taxon>
        <taxon>Bacilli</taxon>
        <taxon>Bacillales</taxon>
        <taxon>Paenibacillaceae</taxon>
        <taxon>Paenibacillus</taxon>
    </lineage>
</organism>
<dbReference type="SUPFAM" id="SSF74650">
    <property type="entry name" value="Galactose mutarotase-like"/>
    <property type="match status" value="1"/>
</dbReference>
<dbReference type="InterPro" id="IPR014718">
    <property type="entry name" value="GH-type_carb-bd"/>
</dbReference>
<name>A0ABS3W4K4_9BACL</name>
<proteinExistence type="predicted"/>
<comment type="caution">
    <text evidence="1">The sequence shown here is derived from an EMBL/GenBank/DDBJ whole genome shotgun (WGS) entry which is preliminary data.</text>
</comment>
<dbReference type="CDD" id="cd01081">
    <property type="entry name" value="Aldose_epim"/>
    <property type="match status" value="1"/>
</dbReference>
<dbReference type="Gene3D" id="2.70.98.10">
    <property type="match status" value="1"/>
</dbReference>
<dbReference type="EMBL" id="JAGGDJ010000002">
    <property type="protein sequence ID" value="MBO7743244.1"/>
    <property type="molecule type" value="Genomic_DNA"/>
</dbReference>
<reference evidence="1 2" key="1">
    <citation type="submission" date="2021-03" db="EMBL/GenBank/DDBJ databases">
        <title>Paenibacillus artemisicola MWE-103 whole genome sequence.</title>
        <authorList>
            <person name="Ham Y.J."/>
        </authorList>
    </citation>
    <scope>NUCLEOTIDE SEQUENCE [LARGE SCALE GENOMIC DNA]</scope>
    <source>
        <strain evidence="1 2">MWE-103</strain>
    </source>
</reference>
<keyword evidence="2" id="KW-1185">Reference proteome</keyword>
<accession>A0ABS3W4K4</accession>
<dbReference type="InterPro" id="IPR008183">
    <property type="entry name" value="Aldose_1/G6P_1-epimerase"/>
</dbReference>